<dbReference type="GO" id="GO:0016020">
    <property type="term" value="C:membrane"/>
    <property type="evidence" value="ECO:0007669"/>
    <property type="project" value="TreeGrafter"/>
</dbReference>
<dbReference type="Gene3D" id="3.40.50.1820">
    <property type="entry name" value="alpha/beta hydrolase"/>
    <property type="match status" value="1"/>
</dbReference>
<organism evidence="2 3">
    <name type="scientific">Aquipseudomonas campi</name>
    <dbReference type="NCBI Taxonomy" id="2731681"/>
    <lineage>
        <taxon>Bacteria</taxon>
        <taxon>Pseudomonadati</taxon>
        <taxon>Pseudomonadota</taxon>
        <taxon>Gammaproteobacteria</taxon>
        <taxon>Pseudomonadales</taxon>
        <taxon>Pseudomonadaceae</taxon>
        <taxon>Aquipseudomonas</taxon>
    </lineage>
</organism>
<protein>
    <submittedName>
        <fullName evidence="2">Alpha/beta hydrolase</fullName>
    </submittedName>
</protein>
<evidence type="ECO:0000313" key="2">
    <source>
        <dbReference type="EMBL" id="QKE62982.1"/>
    </source>
</evidence>
<dbReference type="GO" id="GO:0016787">
    <property type="term" value="F:hydrolase activity"/>
    <property type="evidence" value="ECO:0007669"/>
    <property type="project" value="UniProtKB-KW"/>
</dbReference>
<dbReference type="SUPFAM" id="SSF53474">
    <property type="entry name" value="alpha/beta-Hydrolases"/>
    <property type="match status" value="1"/>
</dbReference>
<evidence type="ECO:0000259" key="1">
    <source>
        <dbReference type="Pfam" id="PF00561"/>
    </source>
</evidence>
<dbReference type="EMBL" id="CP053697">
    <property type="protein sequence ID" value="QKE62982.1"/>
    <property type="molecule type" value="Genomic_DNA"/>
</dbReference>
<evidence type="ECO:0000313" key="3">
    <source>
        <dbReference type="Proteomes" id="UP000501379"/>
    </source>
</evidence>
<proteinExistence type="predicted"/>
<dbReference type="Proteomes" id="UP000501379">
    <property type="component" value="Chromosome"/>
</dbReference>
<dbReference type="PRINTS" id="PR00111">
    <property type="entry name" value="ABHYDROLASE"/>
</dbReference>
<accession>A0A6M8FFK3</accession>
<dbReference type="RefSeq" id="WP_173205706.1">
    <property type="nucleotide sequence ID" value="NZ_CP053697.2"/>
</dbReference>
<reference evidence="2" key="1">
    <citation type="submission" date="2020-07" db="EMBL/GenBank/DDBJ databases">
        <title>Nitrate ammonifying Pseudomonas campi sp. nov. isolated from German agricultural grassland.</title>
        <authorList>
            <person name="Timsy T."/>
            <person name="Ulrich A."/>
            <person name="Spanner T."/>
            <person name="Foesel B."/>
            <person name="Kolb S."/>
            <person name="Horn M.A."/>
            <person name="Behrendt U."/>
        </authorList>
    </citation>
    <scope>NUCLEOTIDE SEQUENCE</scope>
    <source>
        <strain evidence="2">S1-A32-2</strain>
    </source>
</reference>
<dbReference type="InterPro" id="IPR029058">
    <property type="entry name" value="AB_hydrolase_fold"/>
</dbReference>
<dbReference type="PANTHER" id="PTHR43798:SF33">
    <property type="entry name" value="HYDROLASE, PUTATIVE (AFU_ORTHOLOGUE AFUA_2G14860)-RELATED"/>
    <property type="match status" value="1"/>
</dbReference>
<dbReference type="Pfam" id="PF00561">
    <property type="entry name" value="Abhydrolase_1"/>
    <property type="match status" value="1"/>
</dbReference>
<dbReference type="PRINTS" id="PR00412">
    <property type="entry name" value="EPOXHYDRLASE"/>
</dbReference>
<dbReference type="InterPro" id="IPR000639">
    <property type="entry name" value="Epox_hydrolase-like"/>
</dbReference>
<dbReference type="InterPro" id="IPR000073">
    <property type="entry name" value="AB_hydrolase_1"/>
</dbReference>
<gene>
    <name evidence="2" type="ORF">HNE05_06280</name>
</gene>
<name>A0A6M8FFK3_9GAMM</name>
<dbReference type="AlphaFoldDB" id="A0A6M8FFK3"/>
<keyword evidence="3" id="KW-1185">Reference proteome</keyword>
<feature type="domain" description="AB hydrolase-1" evidence="1">
    <location>
        <begin position="16"/>
        <end position="126"/>
    </location>
</feature>
<dbReference type="KEGG" id="pcam:HNE05_06280"/>
<dbReference type="PANTHER" id="PTHR43798">
    <property type="entry name" value="MONOACYLGLYCEROL LIPASE"/>
    <property type="match status" value="1"/>
</dbReference>
<keyword evidence="2" id="KW-0378">Hydrolase</keyword>
<dbReference type="InterPro" id="IPR050266">
    <property type="entry name" value="AB_hydrolase_sf"/>
</dbReference>
<sequence>MPTTHAPFVLEAGHGPAVVCLHANASTSSQWRDLGERLAPTHHVLAPDSYGSGKSPDWSSDRLISLRDEVEFIEPVLARAGSPFVLIGHSYGAAIALLAALKHPRRVRALVLYEPTLFALIEAQTPPPNRADGIRATVAAASSALDQGQPERAAECFIDYWMGAGSWAHMPEQRKPAIAASTRNVRRWAHALLTEPTPLAAFAQLDMPVLYLLGKHSPDAAHAVAELLLPVLPHAERRQFEELGHMGPVTHPQIVDKAIVRFLQRL</sequence>